<organism evidence="2 3">
    <name type="scientific">Clavibacter capsici</name>
    <dbReference type="NCBI Taxonomy" id="1874630"/>
    <lineage>
        <taxon>Bacteria</taxon>
        <taxon>Bacillati</taxon>
        <taxon>Actinomycetota</taxon>
        <taxon>Actinomycetes</taxon>
        <taxon>Micrococcales</taxon>
        <taxon>Microbacteriaceae</taxon>
        <taxon>Clavibacter</taxon>
    </lineage>
</organism>
<dbReference type="KEGG" id="ccap:AES38_13860"/>
<accession>A0AAE6XRU2</accession>
<keyword evidence="1" id="KW-0472">Membrane</keyword>
<feature type="transmembrane region" description="Helical" evidence="1">
    <location>
        <begin position="19"/>
        <end position="40"/>
    </location>
</feature>
<evidence type="ECO:0000256" key="1">
    <source>
        <dbReference type="SAM" id="Phobius"/>
    </source>
</evidence>
<name>A0AAE6XRU2_9MICO</name>
<keyword evidence="1" id="KW-0812">Transmembrane</keyword>
<dbReference type="RefSeq" id="WP_053775452.1">
    <property type="nucleotide sequence ID" value="NZ_CP048045.1"/>
</dbReference>
<sequence length="127" mass="13617">MPVIHAEAVTAAVQSAATLWAAVIAGGAALLSAVLSAVAAHRSGRWTQREQWWQRFTWACEKCISREPGASEVGASVLDALIAVPWASAADHEMALAMSNVIVDHVREPAAPAGVVGRRNRRRWWPA</sequence>
<protein>
    <submittedName>
        <fullName evidence="2">Uncharacterized protein</fullName>
    </submittedName>
</protein>
<evidence type="ECO:0000313" key="3">
    <source>
        <dbReference type="Proteomes" id="UP000503164"/>
    </source>
</evidence>
<dbReference type="AlphaFoldDB" id="A0AAE6XRU2"/>
<keyword evidence="1" id="KW-1133">Transmembrane helix</keyword>
<gene>
    <name evidence="2" type="ORF">GW570_13860</name>
</gene>
<dbReference type="Proteomes" id="UP000503164">
    <property type="component" value="Chromosome"/>
</dbReference>
<proteinExistence type="predicted"/>
<dbReference type="EMBL" id="CP048049">
    <property type="protein sequence ID" value="QIS46087.1"/>
    <property type="molecule type" value="Genomic_DNA"/>
</dbReference>
<keyword evidence="3" id="KW-1185">Reference proteome</keyword>
<evidence type="ECO:0000313" key="2">
    <source>
        <dbReference type="EMBL" id="QIS46087.1"/>
    </source>
</evidence>
<reference evidence="2 3" key="1">
    <citation type="journal article" date="2020" name="Mol. Plant Pathol.">
        <title>Plasmid composition and the chpG gene determine the virulence level of Clavibacter capsici natural isolates in pepper.</title>
        <authorList>
            <person name="Hwang I.S."/>
            <person name="Lee H.M."/>
            <person name="Oh E.J."/>
            <person name="Lee S."/>
            <person name="Heu S."/>
            <person name="Oh C.S."/>
        </authorList>
    </citation>
    <scope>NUCLEOTIDE SEQUENCE [LARGE SCALE GENOMIC DNA]</scope>
    <source>
        <strain evidence="2 3">1101</strain>
    </source>
</reference>